<dbReference type="InterPro" id="IPR000601">
    <property type="entry name" value="PKD_dom"/>
</dbReference>
<dbReference type="Gene3D" id="2.60.40.10">
    <property type="entry name" value="Immunoglobulins"/>
    <property type="match status" value="2"/>
</dbReference>
<dbReference type="AlphaFoldDB" id="A0A518BGX2"/>
<keyword evidence="4" id="KW-1185">Reference proteome</keyword>
<dbReference type="SUPFAM" id="SSF49464">
    <property type="entry name" value="Carboxypeptidase regulatory domain-like"/>
    <property type="match status" value="1"/>
</dbReference>
<evidence type="ECO:0000313" key="4">
    <source>
        <dbReference type="Proteomes" id="UP000316921"/>
    </source>
</evidence>
<evidence type="ECO:0000256" key="1">
    <source>
        <dbReference type="SAM" id="MobiDB-lite"/>
    </source>
</evidence>
<dbReference type="InterPro" id="IPR008969">
    <property type="entry name" value="CarboxyPept-like_regulatory"/>
</dbReference>
<dbReference type="InterPro" id="IPR008964">
    <property type="entry name" value="Invasin/intimin_cell_adhesion"/>
</dbReference>
<dbReference type="InterPro" id="IPR035986">
    <property type="entry name" value="PKD_dom_sf"/>
</dbReference>
<gene>
    <name evidence="3" type="ORF">Pla133_12880</name>
</gene>
<dbReference type="SUPFAM" id="SSF49299">
    <property type="entry name" value="PKD domain"/>
    <property type="match status" value="1"/>
</dbReference>
<dbReference type="PROSITE" id="PS50093">
    <property type="entry name" value="PKD"/>
    <property type="match status" value="1"/>
</dbReference>
<evidence type="ECO:0000313" key="3">
    <source>
        <dbReference type="EMBL" id="QDU66222.1"/>
    </source>
</evidence>
<reference evidence="3 4" key="1">
    <citation type="submission" date="2019-02" db="EMBL/GenBank/DDBJ databases">
        <title>Deep-cultivation of Planctomycetes and their phenomic and genomic characterization uncovers novel biology.</title>
        <authorList>
            <person name="Wiegand S."/>
            <person name="Jogler M."/>
            <person name="Boedeker C."/>
            <person name="Pinto D."/>
            <person name="Vollmers J."/>
            <person name="Rivas-Marin E."/>
            <person name="Kohn T."/>
            <person name="Peeters S.H."/>
            <person name="Heuer A."/>
            <person name="Rast P."/>
            <person name="Oberbeckmann S."/>
            <person name="Bunk B."/>
            <person name="Jeske O."/>
            <person name="Meyerdierks A."/>
            <person name="Storesund J.E."/>
            <person name="Kallscheuer N."/>
            <person name="Luecker S."/>
            <person name="Lage O.M."/>
            <person name="Pohl T."/>
            <person name="Merkel B.J."/>
            <person name="Hornburger P."/>
            <person name="Mueller R.-W."/>
            <person name="Bruemmer F."/>
            <person name="Labrenz M."/>
            <person name="Spormann A.M."/>
            <person name="Op den Camp H."/>
            <person name="Overmann J."/>
            <person name="Amann R."/>
            <person name="Jetten M.S.M."/>
            <person name="Mascher T."/>
            <person name="Medema M.H."/>
            <person name="Devos D.P."/>
            <person name="Kaster A.-K."/>
            <person name="Ovreas L."/>
            <person name="Rohde M."/>
            <person name="Galperin M.Y."/>
            <person name="Jogler C."/>
        </authorList>
    </citation>
    <scope>NUCLEOTIDE SEQUENCE [LARGE SCALE GENOMIC DNA]</scope>
    <source>
        <strain evidence="3 4">Pla133</strain>
    </source>
</reference>
<feature type="domain" description="PKD" evidence="2">
    <location>
        <begin position="820"/>
        <end position="880"/>
    </location>
</feature>
<dbReference type="SUPFAM" id="SSF49373">
    <property type="entry name" value="Invasin/intimin cell-adhesion fragments"/>
    <property type="match status" value="1"/>
</dbReference>
<accession>A0A518BGX2</accession>
<dbReference type="KEGG" id="pbap:Pla133_12880"/>
<sequence length="1068" mass="109257">MSASTPHDGGRAVIALACLLALAALYACEGGGNSVKATAAPPSSTTGPTLDQTASPTSATSATVKGVALKMGSTIRIESSLALMEVAAAADKSFEVVVDLHANAVNHFVVTELFAGGGVSPAVALEVVQDGQPPKLFIDFPADGEVLSAPKTNVSGRVSDVLSGFLGLDVFVNGQPAAVNVGIGTNATFEFQKLPLVAGAPNQIVVRAVDAVGNEVEKEITVQYEAPSGNLVEKLSGDDQSGLVETLLAEPIRVKVRRANGLPFAGKVICFAVTKSDGQLTPNGNGPGKTALSVLSDASGIAEVYWRLGSDAGCGNNRLAVTSKDVSGTVYFCASALAAPPDQVNVGSGSEQVTQVGGPAPEVLRAWVSDGCNGVADVPVTFKVTQGGGLVSGGGMYNQTLVTVTTGPTGHAQVTLIVGPKPGNNRVAATIEGSSTPAVFGVVGVEGGADETRFEGQVLDNSGQPILGATCMLEFSDGTEETTTTSEEGCFEFTDLQSSGLAHLHIDGSTATEVGGPTEGGTVPIDPELLRFPALAYEPVVIAGAVNSLPRPILLPRLDPANDVVYDGLADVELGVEGIDGLRMFVTAGSMTLADGTVPDELGPVTLSLNQVHSDDIPMQPGDGAAPPFAWTLQPAEARFDPPVRVSYPNISGLAPGAVSFFLSFNHSTGRFDIVATGSVNDDGSCIETDPGSGIEVSGWGCNCPPYSVAGSVVVPNVEISGPDTVTAAADAESTFTAAGFPSPGTYAWTGGAAVGSTTGASYKTKFLSSGTVAVTYTCQSGATATDSVKVDVDTPVKVKIDDPAPNPLYTCPSTQVTFKATGSPAGGTWSWSGGTAVSGASTANYTAEFSSAGSVKVKVTYTGPGGTSMDTADLTVEVERPTKVVAFTRSRHPNLASPNDLQSLFDSGAALVKGDDDGPGDGGFDDDVCLDLSFTLTVAAQATFPDQSAGTFPPAEQYDYTLPIYNDIPNSTAKSQLLAATFANLKQVNSGQNGPGKVFTASAKKPGKSIVFTQIAVAATTVHEWGHNAGLGHRPETDDQKPAILYFSNVPGRNEINRDERKKMEAF</sequence>
<organism evidence="3 4">
    <name type="scientific">Engelhardtia mirabilis</name>
    <dbReference type="NCBI Taxonomy" id="2528011"/>
    <lineage>
        <taxon>Bacteria</taxon>
        <taxon>Pseudomonadati</taxon>
        <taxon>Planctomycetota</taxon>
        <taxon>Planctomycetia</taxon>
        <taxon>Planctomycetia incertae sedis</taxon>
        <taxon>Engelhardtia</taxon>
    </lineage>
</organism>
<evidence type="ECO:0000259" key="2">
    <source>
        <dbReference type="PROSITE" id="PS50093"/>
    </source>
</evidence>
<feature type="region of interest" description="Disordered" evidence="1">
    <location>
        <begin position="37"/>
        <end position="58"/>
    </location>
</feature>
<proteinExistence type="predicted"/>
<name>A0A518BGX2_9BACT</name>
<dbReference type="EMBL" id="CP036287">
    <property type="protein sequence ID" value="QDU66222.1"/>
    <property type="molecule type" value="Genomic_DNA"/>
</dbReference>
<dbReference type="Proteomes" id="UP000316921">
    <property type="component" value="Chromosome"/>
</dbReference>
<protein>
    <submittedName>
        <fullName evidence="3">Bacterial Ig-like domain (Group 1)</fullName>
    </submittedName>
</protein>
<dbReference type="InterPro" id="IPR013783">
    <property type="entry name" value="Ig-like_fold"/>
</dbReference>